<proteinExistence type="predicted"/>
<feature type="signal peptide" evidence="1">
    <location>
        <begin position="1"/>
        <end position="15"/>
    </location>
</feature>
<dbReference type="InterPro" id="IPR036412">
    <property type="entry name" value="HAD-like_sf"/>
</dbReference>
<dbReference type="Proteomes" id="UP000286045">
    <property type="component" value="Unassembled WGS sequence"/>
</dbReference>
<keyword evidence="3" id="KW-1185">Reference proteome</keyword>
<dbReference type="STRING" id="363999.A0A439DKP0"/>
<dbReference type="InterPro" id="IPR050849">
    <property type="entry name" value="HAD-like_hydrolase_phosphatase"/>
</dbReference>
<sequence length="301" mass="32558">MIFLGLSLFALGVAAKCTPLNPSSVQLFIDFDGTIVTSDAYTTLATAAYATLPSNSSVLSWDEIEEIYGERADAAAAALPEPSSLAGAIAYANDASLRDVEVWSFNWVKGMGLFKTVEADELVKYARNQTLRSGWCSFARTAHQNGAHINVVSLNWSPSWVRLVLQEASSCPDVVSHIATYSPEILPQGALPFSPLNHNASLFSGGDKTTLIADLLDKVPAAKKQKVVFVSDGDADLQPLWDMPTNVGIVAGYEKSAAQTFRQYGVGIREAREGWKGFTGQKANAVYGFESWVEVTKLLWP</sequence>
<organism evidence="2 3">
    <name type="scientific">Xylaria grammica</name>
    <dbReference type="NCBI Taxonomy" id="363999"/>
    <lineage>
        <taxon>Eukaryota</taxon>
        <taxon>Fungi</taxon>
        <taxon>Dikarya</taxon>
        <taxon>Ascomycota</taxon>
        <taxon>Pezizomycotina</taxon>
        <taxon>Sordariomycetes</taxon>
        <taxon>Xylariomycetidae</taxon>
        <taxon>Xylariales</taxon>
        <taxon>Xylariaceae</taxon>
        <taxon>Xylaria</taxon>
    </lineage>
</organism>
<feature type="chain" id="PRO_5019548404" description="Phosphatidate phosphatase APP1 catalytic domain-containing protein" evidence="1">
    <location>
        <begin position="16"/>
        <end position="301"/>
    </location>
</feature>
<accession>A0A439DKP0</accession>
<name>A0A439DKP0_9PEZI</name>
<dbReference type="SUPFAM" id="SSF56784">
    <property type="entry name" value="HAD-like"/>
    <property type="match status" value="1"/>
</dbReference>
<evidence type="ECO:0000256" key="1">
    <source>
        <dbReference type="SAM" id="SignalP"/>
    </source>
</evidence>
<protein>
    <recommendedName>
        <fullName evidence="4">Phosphatidate phosphatase APP1 catalytic domain-containing protein</fullName>
    </recommendedName>
</protein>
<comment type="caution">
    <text evidence="2">The sequence shown here is derived from an EMBL/GenBank/DDBJ whole genome shotgun (WGS) entry which is preliminary data.</text>
</comment>
<dbReference type="AlphaFoldDB" id="A0A439DKP0"/>
<evidence type="ECO:0008006" key="4">
    <source>
        <dbReference type="Google" id="ProtNLM"/>
    </source>
</evidence>
<dbReference type="PANTHER" id="PTHR28181">
    <property type="entry name" value="UPF0655 PROTEIN YCR015C"/>
    <property type="match status" value="1"/>
</dbReference>
<keyword evidence="1" id="KW-0732">Signal</keyword>
<dbReference type="Gene3D" id="3.40.50.1000">
    <property type="entry name" value="HAD superfamily/HAD-like"/>
    <property type="match status" value="1"/>
</dbReference>
<dbReference type="EMBL" id="RYZI01000001">
    <property type="protein sequence ID" value="RWA14988.1"/>
    <property type="molecule type" value="Genomic_DNA"/>
</dbReference>
<evidence type="ECO:0000313" key="3">
    <source>
        <dbReference type="Proteomes" id="UP000286045"/>
    </source>
</evidence>
<evidence type="ECO:0000313" key="2">
    <source>
        <dbReference type="EMBL" id="RWA14988.1"/>
    </source>
</evidence>
<gene>
    <name evidence="2" type="ORF">EKO27_g29</name>
</gene>
<dbReference type="PANTHER" id="PTHR28181:SF1">
    <property type="entry name" value="COLD TOLERANCE PROTEIN 1"/>
    <property type="match status" value="1"/>
</dbReference>
<dbReference type="InterPro" id="IPR023214">
    <property type="entry name" value="HAD_sf"/>
</dbReference>
<reference evidence="2 3" key="1">
    <citation type="submission" date="2018-12" db="EMBL/GenBank/DDBJ databases">
        <title>Draft genome sequence of Xylaria grammica IHI A82.</title>
        <authorList>
            <person name="Buettner E."/>
            <person name="Kellner H."/>
        </authorList>
    </citation>
    <scope>NUCLEOTIDE SEQUENCE [LARGE SCALE GENOMIC DNA]</scope>
    <source>
        <strain evidence="2 3">IHI A82</strain>
    </source>
</reference>